<comment type="similarity">
    <text evidence="2">Belongs to the bacterial solute-binding protein SsuA/TauA family.</text>
</comment>
<dbReference type="GO" id="GO:0042597">
    <property type="term" value="C:periplasmic space"/>
    <property type="evidence" value="ECO:0007669"/>
    <property type="project" value="UniProtKB-SubCell"/>
</dbReference>
<dbReference type="InterPro" id="IPR001638">
    <property type="entry name" value="Solute-binding_3/MltF_N"/>
</dbReference>
<dbReference type="CDD" id="cd13560">
    <property type="entry name" value="PBP2_taurine"/>
    <property type="match status" value="1"/>
</dbReference>
<evidence type="ECO:0000256" key="3">
    <source>
        <dbReference type="ARBA" id="ARBA00022729"/>
    </source>
</evidence>
<dbReference type="Proteomes" id="UP000706151">
    <property type="component" value="Unassembled WGS sequence"/>
</dbReference>
<evidence type="ECO:0000313" key="7">
    <source>
        <dbReference type="Proteomes" id="UP000706151"/>
    </source>
</evidence>
<feature type="domain" description="Solute-binding protein family 3/N-terminal" evidence="5">
    <location>
        <begin position="26"/>
        <end position="250"/>
    </location>
</feature>
<evidence type="ECO:0000256" key="2">
    <source>
        <dbReference type="ARBA" id="ARBA00010742"/>
    </source>
</evidence>
<sequence length="332" mass="35290">MHIYRRFTIAALALLAFSGTTIAADEVTIAYQTGVDPAKVAQADGLYEKATGARINWRKFDAGAEVLTAIASGDVQIGYVGSSPIAAAASKGLPVVTFLVAAQLGGSEALVVRNGSKIAKPEDLIGKKIAVPFVSTGHYSLLAALKHWNIDPAKVQIINLRPPEITAAWQRGDIDATYVWDPALGKAKESGKVLATSADVGKWGAPTFDGWIVRKDFAEKNPDFVTKFARVTLDAYAAYRANPKAWLGNADNLDKVVRITGAKKEDIAGLLEGNVFPLAREQSELLGKPTVKALADTAGFLKEQGKVDSVQSDYAPFVSSAYISKASTLAAR</sequence>
<keyword evidence="3 4" id="KW-0732">Signal</keyword>
<dbReference type="Pfam" id="PF09084">
    <property type="entry name" value="NMT1"/>
    <property type="match status" value="1"/>
</dbReference>
<name>A0A935W8A5_9PROT</name>
<dbReference type="InterPro" id="IPR010068">
    <property type="entry name" value="Peri-bd_TauA"/>
</dbReference>
<dbReference type="EMBL" id="JADJOT010000010">
    <property type="protein sequence ID" value="MBK7955555.1"/>
    <property type="molecule type" value="Genomic_DNA"/>
</dbReference>
<dbReference type="Gene3D" id="3.40.190.10">
    <property type="entry name" value="Periplasmic binding protein-like II"/>
    <property type="match status" value="2"/>
</dbReference>
<gene>
    <name evidence="6" type="primary">tauA</name>
    <name evidence="6" type="ORF">IPK02_17275</name>
</gene>
<dbReference type="PANTHER" id="PTHR30024">
    <property type="entry name" value="ALIPHATIC SULFONATES-BINDING PROTEIN-RELATED"/>
    <property type="match status" value="1"/>
</dbReference>
<comment type="subcellular location">
    <subcellularLocation>
        <location evidence="1">Periplasm</location>
    </subcellularLocation>
</comment>
<dbReference type="NCBIfam" id="TIGR01729">
    <property type="entry name" value="taurine_ABC_bnd"/>
    <property type="match status" value="1"/>
</dbReference>
<dbReference type="GO" id="GO:0042918">
    <property type="term" value="P:alkanesulfonate transmembrane transport"/>
    <property type="evidence" value="ECO:0007669"/>
    <property type="project" value="TreeGrafter"/>
</dbReference>
<dbReference type="SUPFAM" id="SSF53850">
    <property type="entry name" value="Periplasmic binding protein-like II"/>
    <property type="match status" value="1"/>
</dbReference>
<proteinExistence type="inferred from homology"/>
<protein>
    <submittedName>
        <fullName evidence="6">Taurine ABC transporter substrate-binding protein</fullName>
    </submittedName>
</protein>
<evidence type="ECO:0000256" key="4">
    <source>
        <dbReference type="SAM" id="SignalP"/>
    </source>
</evidence>
<reference evidence="6 7" key="1">
    <citation type="submission" date="2020-10" db="EMBL/GenBank/DDBJ databases">
        <title>Connecting structure to function with the recovery of over 1000 high-quality activated sludge metagenome-assembled genomes encoding full-length rRNA genes using long-read sequencing.</title>
        <authorList>
            <person name="Singleton C.M."/>
            <person name="Petriglieri F."/>
            <person name="Kristensen J.M."/>
            <person name="Kirkegaard R.H."/>
            <person name="Michaelsen T.Y."/>
            <person name="Andersen M.H."/>
            <person name="Karst S.M."/>
            <person name="Dueholm M.S."/>
            <person name="Nielsen P.H."/>
            <person name="Albertsen M."/>
        </authorList>
    </citation>
    <scope>NUCLEOTIDE SEQUENCE [LARGE SCALE GENOMIC DNA]</scope>
    <source>
        <strain evidence="6">Fred_18-Q3-R57-64_BAT3C.720</strain>
    </source>
</reference>
<evidence type="ECO:0000259" key="5">
    <source>
        <dbReference type="SMART" id="SM00062"/>
    </source>
</evidence>
<dbReference type="PANTHER" id="PTHR30024:SF47">
    <property type="entry name" value="TAURINE-BINDING PERIPLASMIC PROTEIN"/>
    <property type="match status" value="1"/>
</dbReference>
<dbReference type="AlphaFoldDB" id="A0A935W8A5"/>
<feature type="signal peptide" evidence="4">
    <location>
        <begin position="1"/>
        <end position="23"/>
    </location>
</feature>
<organism evidence="6 7">
    <name type="scientific">Candidatus Accumulibacter affinis</name>
    <dbReference type="NCBI Taxonomy" id="2954384"/>
    <lineage>
        <taxon>Bacteria</taxon>
        <taxon>Pseudomonadati</taxon>
        <taxon>Pseudomonadota</taxon>
        <taxon>Betaproteobacteria</taxon>
        <taxon>Candidatus Accumulibacter</taxon>
    </lineage>
</organism>
<dbReference type="InterPro" id="IPR015168">
    <property type="entry name" value="SsuA/THI5"/>
</dbReference>
<evidence type="ECO:0000313" key="6">
    <source>
        <dbReference type="EMBL" id="MBK7955555.1"/>
    </source>
</evidence>
<feature type="chain" id="PRO_5038026080" evidence="4">
    <location>
        <begin position="24"/>
        <end position="332"/>
    </location>
</feature>
<accession>A0A935W8A5</accession>
<comment type="caution">
    <text evidence="6">The sequence shown here is derived from an EMBL/GenBank/DDBJ whole genome shotgun (WGS) entry which is preliminary data.</text>
</comment>
<evidence type="ECO:0000256" key="1">
    <source>
        <dbReference type="ARBA" id="ARBA00004418"/>
    </source>
</evidence>
<dbReference type="SMART" id="SM00062">
    <property type="entry name" value="PBPb"/>
    <property type="match status" value="1"/>
</dbReference>